<name>A0AAP4TXC1_9GAMM</name>
<keyword evidence="7 9" id="KW-0472">Membrane</keyword>
<comment type="subcellular location">
    <subcellularLocation>
        <location evidence="1">Cell inner membrane</location>
        <topology evidence="1">Multi-pass membrane protein</topology>
    </subcellularLocation>
</comment>
<feature type="transmembrane region" description="Helical" evidence="9">
    <location>
        <begin position="127"/>
        <end position="148"/>
    </location>
</feature>
<proteinExistence type="inferred from homology"/>
<comment type="similarity">
    <text evidence="8">Belongs to the TsuA/YedE (TC 9.B.102) family.</text>
</comment>
<feature type="transmembrane region" description="Helical" evidence="9">
    <location>
        <begin position="52"/>
        <end position="70"/>
    </location>
</feature>
<keyword evidence="5 9" id="KW-0812">Transmembrane</keyword>
<keyword evidence="4" id="KW-0997">Cell inner membrane</keyword>
<evidence type="ECO:0000313" key="10">
    <source>
        <dbReference type="EMBL" id="MDO6671504.1"/>
    </source>
</evidence>
<protein>
    <submittedName>
        <fullName evidence="10">YeeE/YedE family protein</fullName>
    </submittedName>
</protein>
<evidence type="ECO:0000256" key="1">
    <source>
        <dbReference type="ARBA" id="ARBA00004429"/>
    </source>
</evidence>
<reference evidence="10" key="1">
    <citation type="submission" date="2023-07" db="EMBL/GenBank/DDBJ databases">
        <title>Genome content predicts the carbon catabolic preferences of heterotrophic bacteria.</title>
        <authorList>
            <person name="Gralka M."/>
        </authorList>
    </citation>
    <scope>NUCLEOTIDE SEQUENCE</scope>
    <source>
        <strain evidence="10">C2R13</strain>
    </source>
</reference>
<keyword evidence="6 9" id="KW-1133">Transmembrane helix</keyword>
<feature type="transmembrane region" description="Helical" evidence="9">
    <location>
        <begin position="90"/>
        <end position="115"/>
    </location>
</feature>
<dbReference type="EMBL" id="JAUORK010000004">
    <property type="protein sequence ID" value="MDO6671504.1"/>
    <property type="molecule type" value="Genomic_DNA"/>
</dbReference>
<dbReference type="GO" id="GO:0005886">
    <property type="term" value="C:plasma membrane"/>
    <property type="evidence" value="ECO:0007669"/>
    <property type="project" value="UniProtKB-SubCell"/>
</dbReference>
<evidence type="ECO:0000256" key="5">
    <source>
        <dbReference type="ARBA" id="ARBA00022692"/>
    </source>
</evidence>
<evidence type="ECO:0000256" key="9">
    <source>
        <dbReference type="SAM" id="Phobius"/>
    </source>
</evidence>
<sequence>MDMISSMKGLAGGVLIGLSAVMLMAFLGRIAGISGITRGALLESGPDRRWRLAFVLGLISGPLLLLLLNLDWGNVAASTDALIGNPTSGVLSMMFAGLLVGIGTGIGGGCTSGHGVCGIARLSPRSLVATVVFVTVAMLTVFVSQHLLGESP</sequence>
<feature type="transmembrane region" description="Helical" evidence="9">
    <location>
        <begin position="12"/>
        <end position="31"/>
    </location>
</feature>
<dbReference type="PANTHER" id="PTHR30574">
    <property type="entry name" value="INNER MEMBRANE PROTEIN YEDE"/>
    <property type="match status" value="1"/>
</dbReference>
<dbReference type="InterPro" id="IPR007272">
    <property type="entry name" value="Sulf_transp_TsuA/YedE"/>
</dbReference>
<evidence type="ECO:0000256" key="3">
    <source>
        <dbReference type="ARBA" id="ARBA00022475"/>
    </source>
</evidence>
<evidence type="ECO:0000256" key="4">
    <source>
        <dbReference type="ARBA" id="ARBA00022519"/>
    </source>
</evidence>
<keyword evidence="2" id="KW-0813">Transport</keyword>
<dbReference type="AlphaFoldDB" id="A0AAP4TXC1"/>
<evidence type="ECO:0000256" key="8">
    <source>
        <dbReference type="ARBA" id="ARBA00035655"/>
    </source>
</evidence>
<dbReference type="RefSeq" id="WP_303593110.1">
    <property type="nucleotide sequence ID" value="NZ_JAUORK010000004.1"/>
</dbReference>
<evidence type="ECO:0000313" key="11">
    <source>
        <dbReference type="Proteomes" id="UP001170481"/>
    </source>
</evidence>
<accession>A0AAP4TXC1</accession>
<comment type="caution">
    <text evidence="10">The sequence shown here is derived from an EMBL/GenBank/DDBJ whole genome shotgun (WGS) entry which is preliminary data.</text>
</comment>
<evidence type="ECO:0000256" key="6">
    <source>
        <dbReference type="ARBA" id="ARBA00022989"/>
    </source>
</evidence>
<dbReference type="Proteomes" id="UP001170481">
    <property type="component" value="Unassembled WGS sequence"/>
</dbReference>
<keyword evidence="3" id="KW-1003">Cell membrane</keyword>
<organism evidence="10 11">
    <name type="scientific">Cobetia amphilecti</name>
    <dbReference type="NCBI Taxonomy" id="1055104"/>
    <lineage>
        <taxon>Bacteria</taxon>
        <taxon>Pseudomonadati</taxon>
        <taxon>Pseudomonadota</taxon>
        <taxon>Gammaproteobacteria</taxon>
        <taxon>Oceanospirillales</taxon>
        <taxon>Halomonadaceae</taxon>
        <taxon>Cobetia</taxon>
    </lineage>
</organism>
<gene>
    <name evidence="10" type="ORF">Q4535_05165</name>
</gene>
<evidence type="ECO:0000256" key="7">
    <source>
        <dbReference type="ARBA" id="ARBA00023136"/>
    </source>
</evidence>
<dbReference type="PANTHER" id="PTHR30574:SF1">
    <property type="entry name" value="SULPHUR TRANSPORT DOMAIN-CONTAINING PROTEIN"/>
    <property type="match status" value="1"/>
</dbReference>
<evidence type="ECO:0000256" key="2">
    <source>
        <dbReference type="ARBA" id="ARBA00022448"/>
    </source>
</evidence>